<feature type="region of interest" description="Disordered" evidence="10">
    <location>
        <begin position="82"/>
        <end position="116"/>
    </location>
</feature>
<dbReference type="GO" id="GO:0097431">
    <property type="term" value="C:mitotic spindle pole"/>
    <property type="evidence" value="ECO:0007669"/>
    <property type="project" value="TreeGrafter"/>
</dbReference>
<dbReference type="RefSeq" id="XP_022645507.1">
    <property type="nucleotide sequence ID" value="XM_022789772.1"/>
</dbReference>
<dbReference type="OrthoDB" id="512473at2759"/>
<evidence type="ECO:0000256" key="11">
    <source>
        <dbReference type="SAM" id="Phobius"/>
    </source>
</evidence>
<dbReference type="Pfam" id="PF21033">
    <property type="entry name" value="RMD1-3"/>
    <property type="match status" value="1"/>
</dbReference>
<dbReference type="RefSeq" id="XP_022645508.1">
    <property type="nucleotide sequence ID" value="XM_022789773.1"/>
</dbReference>
<evidence type="ECO:0000256" key="10">
    <source>
        <dbReference type="SAM" id="MobiDB-lite"/>
    </source>
</evidence>
<keyword evidence="11" id="KW-0472">Membrane</keyword>
<keyword evidence="6" id="KW-0206">Cytoskeleton</keyword>
<dbReference type="RefSeq" id="XP_022645510.1">
    <property type="nucleotide sequence ID" value="XM_022789775.1"/>
</dbReference>
<feature type="transmembrane region" description="Helical" evidence="11">
    <location>
        <begin position="12"/>
        <end position="30"/>
    </location>
</feature>
<evidence type="ECO:0000256" key="6">
    <source>
        <dbReference type="ARBA" id="ARBA00023212"/>
    </source>
</evidence>
<organism evidence="12 13">
    <name type="scientific">Varroa destructor</name>
    <name type="common">Honeybee mite</name>
    <dbReference type="NCBI Taxonomy" id="109461"/>
    <lineage>
        <taxon>Eukaryota</taxon>
        <taxon>Metazoa</taxon>
        <taxon>Ecdysozoa</taxon>
        <taxon>Arthropoda</taxon>
        <taxon>Chelicerata</taxon>
        <taxon>Arachnida</taxon>
        <taxon>Acari</taxon>
        <taxon>Parasitiformes</taxon>
        <taxon>Mesostigmata</taxon>
        <taxon>Gamasina</taxon>
        <taxon>Dermanyssoidea</taxon>
        <taxon>Varroidae</taxon>
        <taxon>Varroa</taxon>
    </lineage>
</organism>
<dbReference type="Gene3D" id="1.25.40.10">
    <property type="entry name" value="Tetratricopeptide repeat domain"/>
    <property type="match status" value="1"/>
</dbReference>
<sequence>MDHLLRDRGSLVAALGAGVVVGISGIYMYYRLNKTMNREISQLAGTIDDLRKELSDLREREELLEAAAQCLSPIKRSASSISRTSSANGFNFRKRAPPPQRVRRVVDGAAASSPSTTTDYMTALEATLVNGVLSDDDDEEFFDFPDSEHEASQFAGNQPWAGAGESMASLDVDEGDRWLTLIDGRLDDATTDKEEIYLQMKLKKSEYTESAHFYWRLAKATHFAGIVAQSAGDIAKKRELAFEAHKYAMEALKLDEANPECHKWFAIAVGSLSEFVGTQQKIQNGYLFKKHVDIAVKLKPLDPTLHHMLGRWCYEVVQLSWVERKLASTLYTIPPESTLQEARAHLFEADKLKPHWKENMLYIAKTYIGEANYAPAISWIDRAIDVASETDGDRVAHKRLVGLQGTYAKYRQ</sequence>
<name>A0A7M7J386_VARDE</name>
<dbReference type="InterPro" id="IPR011990">
    <property type="entry name" value="TPR-like_helical_dom_sf"/>
</dbReference>
<evidence type="ECO:0000256" key="1">
    <source>
        <dbReference type="ARBA" id="ARBA00004245"/>
    </source>
</evidence>
<reference evidence="12" key="1">
    <citation type="submission" date="2021-01" db="UniProtKB">
        <authorList>
            <consortium name="EnsemblMetazoa"/>
        </authorList>
    </citation>
    <scope>IDENTIFICATION</scope>
</reference>
<feature type="coiled-coil region" evidence="9">
    <location>
        <begin position="33"/>
        <end position="67"/>
    </location>
</feature>
<evidence type="ECO:0000313" key="13">
    <source>
        <dbReference type="Proteomes" id="UP000594260"/>
    </source>
</evidence>
<keyword evidence="3" id="KW-0963">Cytoplasm</keyword>
<dbReference type="PANTHER" id="PTHR16056:SF16">
    <property type="entry name" value="REGULATOR OF MICROTUBULE DYNAMICS PROTEIN 1"/>
    <property type="match status" value="1"/>
</dbReference>
<dbReference type="PANTHER" id="PTHR16056">
    <property type="entry name" value="REGULATOR OF MICROTUBULE DYNAMICS PROTEIN"/>
    <property type="match status" value="1"/>
</dbReference>
<dbReference type="GO" id="GO:0008017">
    <property type="term" value="F:microtubule binding"/>
    <property type="evidence" value="ECO:0007669"/>
    <property type="project" value="TreeGrafter"/>
</dbReference>
<keyword evidence="11" id="KW-0812">Transmembrane</keyword>
<dbReference type="EnsemblMetazoa" id="XM_022789775">
    <property type="protein sequence ID" value="XP_022645510"/>
    <property type="gene ID" value="LOC111243748"/>
</dbReference>
<dbReference type="OMA" id="YRFKEHV"/>
<dbReference type="GeneID" id="111243748"/>
<evidence type="ECO:0000256" key="4">
    <source>
        <dbReference type="ARBA" id="ARBA00022737"/>
    </source>
</evidence>
<evidence type="ECO:0000256" key="8">
    <source>
        <dbReference type="ARBA" id="ARBA00041958"/>
    </source>
</evidence>
<accession>A0A7M7J386</accession>
<dbReference type="InParanoid" id="A0A7M7J386"/>
<dbReference type="GO" id="GO:0005739">
    <property type="term" value="C:mitochondrion"/>
    <property type="evidence" value="ECO:0007669"/>
    <property type="project" value="TreeGrafter"/>
</dbReference>
<dbReference type="Proteomes" id="UP000594260">
    <property type="component" value="Unplaced"/>
</dbReference>
<protein>
    <recommendedName>
        <fullName evidence="7">Regulator of microtubule dynamics protein 1</fullName>
    </recommendedName>
    <alternativeName>
        <fullName evidence="8">Protein FAM82B</fullName>
    </alternativeName>
</protein>
<evidence type="ECO:0000256" key="7">
    <source>
        <dbReference type="ARBA" id="ARBA00039966"/>
    </source>
</evidence>
<keyword evidence="13" id="KW-1185">Reference proteome</keyword>
<dbReference type="EnsemblMetazoa" id="XM_022789772">
    <property type="protein sequence ID" value="XP_022645507"/>
    <property type="gene ID" value="LOC111243748"/>
</dbReference>
<dbReference type="SUPFAM" id="SSF48452">
    <property type="entry name" value="TPR-like"/>
    <property type="match status" value="1"/>
</dbReference>
<comment type="subcellular location">
    <subcellularLocation>
        <location evidence="1">Cytoplasm</location>
        <location evidence="1">Cytoskeleton</location>
    </subcellularLocation>
</comment>
<keyword evidence="5" id="KW-0802">TPR repeat</keyword>
<keyword evidence="9" id="KW-0175">Coiled coil</keyword>
<dbReference type="InterPro" id="IPR049039">
    <property type="entry name" value="RMD1-3_a_helical_rpt"/>
</dbReference>
<keyword evidence="11" id="KW-1133">Transmembrane helix</keyword>
<dbReference type="KEGG" id="vde:111243748"/>
<comment type="subunit">
    <text evidence="2">Interacts with microtubules.</text>
</comment>
<evidence type="ECO:0000256" key="5">
    <source>
        <dbReference type="ARBA" id="ARBA00022803"/>
    </source>
</evidence>
<dbReference type="GO" id="GO:0005876">
    <property type="term" value="C:spindle microtubule"/>
    <property type="evidence" value="ECO:0007669"/>
    <property type="project" value="TreeGrafter"/>
</dbReference>
<evidence type="ECO:0000313" key="12">
    <source>
        <dbReference type="EnsemblMetazoa" id="XP_022645507"/>
    </source>
</evidence>
<evidence type="ECO:0000256" key="2">
    <source>
        <dbReference type="ARBA" id="ARBA00011375"/>
    </source>
</evidence>
<evidence type="ECO:0000256" key="9">
    <source>
        <dbReference type="SAM" id="Coils"/>
    </source>
</evidence>
<dbReference type="AlphaFoldDB" id="A0A7M7J386"/>
<dbReference type="EnsemblMetazoa" id="XM_022789773">
    <property type="protein sequence ID" value="XP_022645508"/>
    <property type="gene ID" value="LOC111243748"/>
</dbReference>
<keyword evidence="4" id="KW-0677">Repeat</keyword>
<evidence type="ECO:0000256" key="3">
    <source>
        <dbReference type="ARBA" id="ARBA00022490"/>
    </source>
</evidence>
<proteinExistence type="predicted"/>